<keyword evidence="3" id="KW-1185">Reference proteome</keyword>
<evidence type="ECO:0000313" key="3">
    <source>
        <dbReference type="Proteomes" id="UP000005627"/>
    </source>
</evidence>
<accession>G8ZVI5</accession>
<organism evidence="2 3">
    <name type="scientific">Torulaspora delbrueckii</name>
    <name type="common">Yeast</name>
    <name type="synonym">Candida colliculosa</name>
    <dbReference type="NCBI Taxonomy" id="4950"/>
    <lineage>
        <taxon>Eukaryota</taxon>
        <taxon>Fungi</taxon>
        <taxon>Dikarya</taxon>
        <taxon>Ascomycota</taxon>
        <taxon>Saccharomycotina</taxon>
        <taxon>Saccharomycetes</taxon>
        <taxon>Saccharomycetales</taxon>
        <taxon>Saccharomycetaceae</taxon>
        <taxon>Torulaspora</taxon>
    </lineage>
</organism>
<gene>
    <name evidence="2" type="primary">TDEL0E03860</name>
    <name evidence="2" type="ORF">TDEL_0E03860</name>
</gene>
<dbReference type="InParanoid" id="G8ZVI5"/>
<dbReference type="SMART" id="SM00240">
    <property type="entry name" value="FHA"/>
    <property type="match status" value="1"/>
</dbReference>
<proteinExistence type="predicted"/>
<dbReference type="PANTHER" id="PTHR23308">
    <property type="entry name" value="NUCLEAR INHIBITOR OF PROTEIN PHOSPHATASE-1"/>
    <property type="match status" value="1"/>
</dbReference>
<dbReference type="HOGENOM" id="CLU_022457_1_3_1"/>
<dbReference type="Pfam" id="PF00498">
    <property type="entry name" value="FHA"/>
    <property type="match status" value="1"/>
</dbReference>
<dbReference type="CDD" id="cd22681">
    <property type="entry name" value="FHA_PML1-like"/>
    <property type="match status" value="1"/>
</dbReference>
<dbReference type="PROSITE" id="PS50006">
    <property type="entry name" value="FHA_DOMAIN"/>
    <property type="match status" value="1"/>
</dbReference>
<dbReference type="GO" id="GO:0070274">
    <property type="term" value="C:RES complex"/>
    <property type="evidence" value="ECO:0007669"/>
    <property type="project" value="EnsemblFungi"/>
</dbReference>
<dbReference type="eggNOG" id="KOG1882">
    <property type="taxonomic scope" value="Eukaryota"/>
</dbReference>
<dbReference type="KEGG" id="tdl:TDEL_0E03860"/>
<dbReference type="RefSeq" id="XP_003681840.1">
    <property type="nucleotide sequence ID" value="XM_003681792.1"/>
</dbReference>
<sequence>MQARRKRTFGTYDGGYKKAKQPLPRVILPIFEPSGLLELGSHNKEGILLKHVEPSDARSPEQFWDKYNVPLNQRNLFQAVVYKRGVKTPLKEYDLGSRSSYILGRELGRSLNEQEKEVVVADIGIPEETCSKQHCAIQFREIGGKLLVYVIDLESSNGTSLNGLKLPSARYVQLRSGDLITLSEEDESNYEIMFMSV</sequence>
<feature type="domain" description="FHA" evidence="1">
    <location>
        <begin position="105"/>
        <end position="166"/>
    </location>
</feature>
<dbReference type="GO" id="GO:0006406">
    <property type="term" value="P:mRNA export from nucleus"/>
    <property type="evidence" value="ECO:0007669"/>
    <property type="project" value="EnsemblFungi"/>
</dbReference>
<dbReference type="InterPro" id="IPR000253">
    <property type="entry name" value="FHA_dom"/>
</dbReference>
<dbReference type="Gene3D" id="2.60.200.20">
    <property type="match status" value="1"/>
</dbReference>
<dbReference type="Proteomes" id="UP000005627">
    <property type="component" value="Chromosome 5"/>
</dbReference>
<dbReference type="AlphaFoldDB" id="G8ZVI5"/>
<dbReference type="EMBL" id="HE616746">
    <property type="protein sequence ID" value="CCE92629.1"/>
    <property type="molecule type" value="Genomic_DNA"/>
</dbReference>
<evidence type="ECO:0000313" key="2">
    <source>
        <dbReference type="EMBL" id="CCE92629.1"/>
    </source>
</evidence>
<evidence type="ECO:0000259" key="1">
    <source>
        <dbReference type="PROSITE" id="PS50006"/>
    </source>
</evidence>
<dbReference type="InterPro" id="IPR008984">
    <property type="entry name" value="SMAD_FHA_dom_sf"/>
</dbReference>
<dbReference type="STRING" id="1076872.G8ZVI5"/>
<dbReference type="SUPFAM" id="SSF49879">
    <property type="entry name" value="SMAD/FHA domain"/>
    <property type="match status" value="1"/>
</dbReference>
<name>G8ZVI5_TORDE</name>
<dbReference type="GO" id="GO:0000398">
    <property type="term" value="P:mRNA splicing, via spliceosome"/>
    <property type="evidence" value="ECO:0007669"/>
    <property type="project" value="EnsemblFungi"/>
</dbReference>
<dbReference type="OrthoDB" id="444265at2759"/>
<protein>
    <recommendedName>
        <fullName evidence="1">FHA domain-containing protein</fullName>
    </recommendedName>
</protein>
<dbReference type="FunCoup" id="G8ZVI5">
    <property type="interactions" value="155"/>
</dbReference>
<dbReference type="InterPro" id="IPR050923">
    <property type="entry name" value="Cell_Proc_Reg/RNA_Proc"/>
</dbReference>
<dbReference type="GeneID" id="11504030"/>
<dbReference type="GO" id="GO:0051237">
    <property type="term" value="P:maintenance of RNA location"/>
    <property type="evidence" value="ECO:0007669"/>
    <property type="project" value="EnsemblFungi"/>
</dbReference>
<reference evidence="2 3" key="1">
    <citation type="journal article" date="2011" name="Proc. Natl. Acad. Sci. U.S.A.">
        <title>Evolutionary erosion of yeast sex chromosomes by mating-type switching accidents.</title>
        <authorList>
            <person name="Gordon J.L."/>
            <person name="Armisen D."/>
            <person name="Proux-Wera E."/>
            <person name="Oheigeartaigh S.S."/>
            <person name="Byrne K.P."/>
            <person name="Wolfe K.H."/>
        </authorList>
    </citation>
    <scope>NUCLEOTIDE SEQUENCE [LARGE SCALE GENOMIC DNA]</scope>
    <source>
        <strain evidence="3">ATCC 10662 / CBS 1146 / NBRC 0425 / NCYC 2629 / NRRL Y-866</strain>
    </source>
</reference>